<sequence length="509" mass="58286">MCIFSIILLVLNTLMNIRKKNILSLIIGSLFLLVLFLVVPATGHVFREYVKTGEFYQENCAQELGHVSYSYLKEQGCEQKYIFKNNSAKNCGGKFDDCFELVNNLRTTGQEPKDYFTVVWENELYQNANIEPRIAGMQQLCCGTDVQRKNVLMIENEIEIKESKPTFENHEFNGCIKFEHIEEDLLACVDTSYILVIIQTIKEGNNVCPQDFQYKYNEKFQEYEVRIISSSVSLDFSNNKSLQNAKVYLYEAFKPENSCEPPSTIKPIFVAETSQEGTTIIQFMYTTQEAKLYTILVQKDGYSDNCRQFKVIESKNELDVGLSPELEAHQMRFVLEWGSETDIVQDLDLYGTINSFSEKWLCYSSYQDKECGGMLYHGDADGKNKSSESITIEKLGNTKYLIFYKLPVVSENNQVVDNTNIIKVKPIVKVFSKGQQKPNQISIFDQNIGKGVYNHYDNDYRFANLAWCVNGENSEIAKTVKGFTYSVAWAVIDQDNYKTSDLPLASNSC</sequence>
<dbReference type="STRING" id="857967.G0QVQ3"/>
<evidence type="ECO:0000313" key="2">
    <source>
        <dbReference type="EMBL" id="EGR30697.1"/>
    </source>
</evidence>
<gene>
    <name evidence="2" type="ORF">IMG5_125370</name>
</gene>
<reference evidence="2 3" key="1">
    <citation type="submission" date="2011-07" db="EMBL/GenBank/DDBJ databases">
        <authorList>
            <person name="Coyne R."/>
            <person name="Brami D."/>
            <person name="Johnson J."/>
            <person name="Hostetler J."/>
            <person name="Hannick L."/>
            <person name="Clark T."/>
            <person name="Cassidy-Hanley D."/>
            <person name="Inman J."/>
        </authorList>
    </citation>
    <scope>NUCLEOTIDE SEQUENCE [LARGE SCALE GENOMIC DNA]</scope>
    <source>
        <strain evidence="2 3">G5</strain>
    </source>
</reference>
<keyword evidence="1" id="KW-1133">Transmembrane helix</keyword>
<keyword evidence="3" id="KW-1185">Reference proteome</keyword>
<accession>G0QVQ3</accession>
<evidence type="ECO:0000313" key="3">
    <source>
        <dbReference type="Proteomes" id="UP000008983"/>
    </source>
</evidence>
<keyword evidence="1" id="KW-0812">Transmembrane</keyword>
<keyword evidence="1" id="KW-0472">Membrane</keyword>
<organism evidence="2 3">
    <name type="scientific">Ichthyophthirius multifiliis</name>
    <name type="common">White spot disease agent</name>
    <name type="synonym">Ich</name>
    <dbReference type="NCBI Taxonomy" id="5932"/>
    <lineage>
        <taxon>Eukaryota</taxon>
        <taxon>Sar</taxon>
        <taxon>Alveolata</taxon>
        <taxon>Ciliophora</taxon>
        <taxon>Intramacronucleata</taxon>
        <taxon>Oligohymenophorea</taxon>
        <taxon>Hymenostomatida</taxon>
        <taxon>Ophryoglenina</taxon>
        <taxon>Ichthyophthirius</taxon>
    </lineage>
</organism>
<dbReference type="Proteomes" id="UP000008983">
    <property type="component" value="Unassembled WGS sequence"/>
</dbReference>
<feature type="transmembrane region" description="Helical" evidence="1">
    <location>
        <begin position="21"/>
        <end position="41"/>
    </location>
</feature>
<name>G0QVQ3_ICHMU</name>
<dbReference type="InParanoid" id="G0QVQ3"/>
<evidence type="ECO:0000256" key="1">
    <source>
        <dbReference type="SAM" id="Phobius"/>
    </source>
</evidence>
<dbReference type="AlphaFoldDB" id="G0QVQ3"/>
<dbReference type="RefSeq" id="XP_004032284.1">
    <property type="nucleotide sequence ID" value="XM_004032236.1"/>
</dbReference>
<proteinExistence type="predicted"/>
<dbReference type="OrthoDB" id="293292at2759"/>
<protein>
    <submittedName>
        <fullName evidence="2">Uncharacterized protein</fullName>
    </submittedName>
</protein>
<dbReference type="eggNOG" id="ENOG502SU1F">
    <property type="taxonomic scope" value="Eukaryota"/>
</dbReference>
<dbReference type="EMBL" id="GL983953">
    <property type="protein sequence ID" value="EGR30697.1"/>
    <property type="molecule type" value="Genomic_DNA"/>
</dbReference>
<dbReference type="GeneID" id="14906811"/>